<dbReference type="AlphaFoldDB" id="A0A158KQP2"/>
<name>A0A158KQP2_9BURK</name>
<organism evidence="2 3">
    <name type="scientific">Caballeronia choica</name>
    <dbReference type="NCBI Taxonomy" id="326476"/>
    <lineage>
        <taxon>Bacteria</taxon>
        <taxon>Pseudomonadati</taxon>
        <taxon>Pseudomonadota</taxon>
        <taxon>Betaproteobacteria</taxon>
        <taxon>Burkholderiales</taxon>
        <taxon>Burkholderiaceae</taxon>
        <taxon>Caballeronia</taxon>
    </lineage>
</organism>
<protein>
    <submittedName>
        <fullName evidence="2">Uncharacterized protein</fullName>
    </submittedName>
</protein>
<evidence type="ECO:0000313" key="3">
    <source>
        <dbReference type="Proteomes" id="UP000054770"/>
    </source>
</evidence>
<dbReference type="SUPFAM" id="SSF51445">
    <property type="entry name" value="(Trans)glycosidases"/>
    <property type="match status" value="1"/>
</dbReference>
<proteinExistence type="predicted"/>
<keyword evidence="3" id="KW-1185">Reference proteome</keyword>
<accession>A0A158KQP2</accession>
<dbReference type="InterPro" id="IPR017853">
    <property type="entry name" value="GH"/>
</dbReference>
<evidence type="ECO:0000256" key="1">
    <source>
        <dbReference type="SAM" id="MobiDB-lite"/>
    </source>
</evidence>
<comment type="caution">
    <text evidence="2">The sequence shown here is derived from an EMBL/GenBank/DDBJ whole genome shotgun (WGS) entry which is preliminary data.</text>
</comment>
<dbReference type="EMBL" id="FCON02000125">
    <property type="protein sequence ID" value="SAL82751.1"/>
    <property type="molecule type" value="Genomic_DNA"/>
</dbReference>
<dbReference type="Gene3D" id="3.20.20.80">
    <property type="entry name" value="Glycosidases"/>
    <property type="match status" value="1"/>
</dbReference>
<feature type="region of interest" description="Disordered" evidence="1">
    <location>
        <begin position="154"/>
        <end position="191"/>
    </location>
</feature>
<reference evidence="2" key="1">
    <citation type="submission" date="2016-01" db="EMBL/GenBank/DDBJ databases">
        <authorList>
            <person name="Peeters C."/>
        </authorList>
    </citation>
    <scope>NUCLEOTIDE SEQUENCE [LARGE SCALE GENOMIC DNA]</scope>
    <source>
        <strain evidence="2">LMG 22940</strain>
    </source>
</reference>
<sequence length="759" mass="80569">MTPASDPLSSGLSSHESSVARIQRRGALLLGIGVLLLLGCDRASSDEANAAKATASAAAQSAQASGSMVIEGTTWIPCAPEYGTCSFHGTTRVMYGTPSQHVVKEFTDKTVCDNSVFDDPAPGADKRCWYASSAVAKGRPGAKPAQMAPVVEAEPPPSAAQSQFRCSGPGAPGAATETGDAIEADTPGSDGTRMFARSTPIRIAFTTRPKSADALTWNIRDAWNVVRASGRFPVAVNAGTYTLSCTTQTAGYFAISATFASQKSTLMARGTRPAGIASFGVLPDVSAALPAVAYAHSDQHRFGGQGSAFVKPGESCCAGDGYRPLYPNLGLTWVNDNRNWYVTEPKGANTFNAAADNLAPFFKPGDLLRLIQLDGIPGWASPTRTDTHSYAPASLDQYRAYMRRVGEESNNVRKQYFPQQSNNYYQVTWEPDYQSGLPWRDSDANLVAMYKATHDAIHATDPNAVVMGLTLSGLSTNTEWLRRLAPLGIGKYLDGVSAHGYYDIGTSPSHPPERFADSGNPSKALPASMRALRRTMTEVLKPGAKLFITETGVSYDLGSKYGPNYPNANILYAQGAVVARTHLILLGEGADVSFVFYAADPPEVGYGVFFDLANPQGGFGQKQISPKPAAMSVAAMTRMIDGTTTLGPVNGTPKGVYAYAFQRLNGGKIVTAVWTHSNGVWPGAEGFSSTYSVNYSLVVDAPDKSGNVTVFDMMGNPSTMPYRNGRVALVLTEAPVYVVSDNAQVMRGNVTTPAGYVGQ</sequence>
<gene>
    <name evidence="2" type="ORF">AWB68_06641</name>
</gene>
<dbReference type="RefSeq" id="WP_235028624.1">
    <property type="nucleotide sequence ID" value="NZ_FCON02000125.1"/>
</dbReference>
<evidence type="ECO:0000313" key="2">
    <source>
        <dbReference type="EMBL" id="SAL82751.1"/>
    </source>
</evidence>
<dbReference type="Proteomes" id="UP000054770">
    <property type="component" value="Unassembled WGS sequence"/>
</dbReference>